<gene>
    <name evidence="7" type="ORF">HG542_08385</name>
</gene>
<dbReference type="PANTHER" id="PTHR34218:SF4">
    <property type="entry name" value="ACYL-HOMOSERINE LACTONE ACYLASE QUIP"/>
    <property type="match status" value="1"/>
</dbReference>
<feature type="binding site" evidence="5">
    <location>
        <position position="306"/>
    </location>
    <ligand>
        <name>Ca(2+)</name>
        <dbReference type="ChEBI" id="CHEBI:29108"/>
    </ligand>
</feature>
<evidence type="ECO:0000256" key="3">
    <source>
        <dbReference type="ARBA" id="ARBA00023145"/>
    </source>
</evidence>
<dbReference type="Gene3D" id="3.60.20.10">
    <property type="entry name" value="Glutamine Phosphoribosylpyrophosphate, subunit 1, domain 1"/>
    <property type="match status" value="1"/>
</dbReference>
<evidence type="ECO:0000256" key="5">
    <source>
        <dbReference type="PIRSR" id="PIRSR001227-2"/>
    </source>
</evidence>
<feature type="binding site" evidence="5">
    <location>
        <position position="161"/>
    </location>
    <ligand>
        <name>Ca(2+)</name>
        <dbReference type="ChEBI" id="CHEBI:29108"/>
    </ligand>
</feature>
<dbReference type="PANTHER" id="PTHR34218">
    <property type="entry name" value="PEPTIDASE S45 PENICILLIN AMIDASE"/>
    <property type="match status" value="1"/>
</dbReference>
<keyword evidence="5" id="KW-0479">Metal-binding</keyword>
<sequence length="778" mass="86839">MKPGEEYDDEYPVPGLAEPVEILVDDHGVPHLYARSEDDLFRAQGFQAARDRLFQLDLWRRRGLGRLSEVFGERFVARDRAARLFLYRGDMDAEWSAYGPGTERVARAFTDGINAYVELCEQRPELLPAEFRELGYRPARWEPRDVAVIRSHGLFGNVEQEVARARTLRDFGPEVEELRRVREPWRRLRVPDGLDLSLIPDDVLADYRRATAPVDFTDDSPSSPHTRPEGSNNWVIGAQRTATGRPLLANDPHRAITVPSLRYLVHLSAPGLDAIGAGEPVLPGLSIGHNGHVAFGVTIFAIDQEDLYVYETRPGAPDEYRYAGRWEPMRVVRETIDVAGGEPVDVELRFTRHGPVVHTDPDRHTAFAVRAAWLEPGTAPYLGSLEWLRARTADAFVDALDRWGTPGENVVYATPDGTIGWRPAGRVPLRRGWDGTLPVPGDGRYEWSGHVAPDRLPSVRNPPEGWFASANEMNLPADFPHDRCPVAFDWDHRFRYDRIAEVLREATAVTVADCVRLQGDTVNLAAGRVLGAALDGYEPGAQVAGVVGLLRAWDGDETVDSAAAAFYEVWSRRHLRPALLRHALSALVAPDRVPEAMRRLLADEVVGVDVRTDIALLEALRRDDRSTLDVLLTRSLREARRETADLLGDDDPARWRWGALHHAAPAHPLAGRLGRHRGRLPRRERGGSGDTVMSTGYDRHFAQDEGASFRIVVDVGGWDNSRAMNSPGQSGRPGAAHWDDLYPDWSEDRSFPLHYSRKAVEAHTRTRTVLTPVAQAHG</sequence>
<dbReference type="InterPro" id="IPR043146">
    <property type="entry name" value="Penicillin_amidase_N_B-knob"/>
</dbReference>
<dbReference type="SUPFAM" id="SSF56235">
    <property type="entry name" value="N-terminal nucleophile aminohydrolases (Ntn hydrolases)"/>
    <property type="match status" value="1"/>
</dbReference>
<dbReference type="Gene3D" id="1.10.1400.10">
    <property type="match status" value="1"/>
</dbReference>
<keyword evidence="5" id="KW-0106">Calcium</keyword>
<dbReference type="GO" id="GO:0046872">
    <property type="term" value="F:metal ion binding"/>
    <property type="evidence" value="ECO:0007669"/>
    <property type="project" value="UniProtKB-KW"/>
</dbReference>
<comment type="similarity">
    <text evidence="1">Belongs to the peptidase S45 family.</text>
</comment>
<dbReference type="Gene3D" id="1.10.439.10">
    <property type="entry name" value="Penicillin Amidohydrolase, domain 1"/>
    <property type="match status" value="1"/>
</dbReference>
<dbReference type="Proteomes" id="UP000587462">
    <property type="component" value="Unassembled WGS sequence"/>
</dbReference>
<comment type="caution">
    <text evidence="7">The sequence shown here is derived from an EMBL/GenBank/DDBJ whole genome shotgun (WGS) entry which is preliminary data.</text>
</comment>
<feature type="binding site" evidence="5">
    <location>
        <position position="482"/>
    </location>
    <ligand>
        <name>Ca(2+)</name>
        <dbReference type="ChEBI" id="CHEBI:29108"/>
    </ligand>
</feature>
<feature type="region of interest" description="Disordered" evidence="6">
    <location>
        <begin position="671"/>
        <end position="694"/>
    </location>
</feature>
<dbReference type="InterPro" id="IPR023343">
    <property type="entry name" value="Penicillin_amidase_dom1"/>
</dbReference>
<dbReference type="EMBL" id="JABBXF010000014">
    <property type="protein sequence ID" value="NVK77683.1"/>
    <property type="molecule type" value="Genomic_DNA"/>
</dbReference>
<feature type="compositionally biased region" description="Polar residues" evidence="6">
    <location>
        <begin position="219"/>
        <end position="233"/>
    </location>
</feature>
<feature type="binding site" evidence="5">
    <location>
        <position position="303"/>
    </location>
    <ligand>
        <name>Ca(2+)</name>
        <dbReference type="ChEBI" id="CHEBI:29108"/>
    </ligand>
</feature>
<reference evidence="7 8" key="1">
    <citation type="submission" date="2020-04" db="EMBL/GenBank/DDBJ databases">
        <title>Draft Genome Sequence of Streptomyces morookaense DSM 40503, an 8-azaguanine-producing strain.</title>
        <authorList>
            <person name="Qi J."/>
            <person name="Gao J.-M."/>
        </authorList>
    </citation>
    <scope>NUCLEOTIDE SEQUENCE [LARGE SCALE GENOMIC DNA]</scope>
    <source>
        <strain evidence="7 8">DSM 40503</strain>
    </source>
</reference>
<protein>
    <submittedName>
        <fullName evidence="7">Penicillin acylase family protein</fullName>
    </submittedName>
</protein>
<dbReference type="GO" id="GO:0016811">
    <property type="term" value="F:hydrolase activity, acting on carbon-nitrogen (but not peptide) bonds, in linear amides"/>
    <property type="evidence" value="ECO:0007669"/>
    <property type="project" value="InterPro"/>
</dbReference>
<evidence type="ECO:0000313" key="8">
    <source>
        <dbReference type="Proteomes" id="UP000587462"/>
    </source>
</evidence>
<dbReference type="Pfam" id="PF01804">
    <property type="entry name" value="Penicil_amidase"/>
    <property type="match status" value="1"/>
</dbReference>
<evidence type="ECO:0000313" key="7">
    <source>
        <dbReference type="EMBL" id="NVK77683.1"/>
    </source>
</evidence>
<feature type="active site" description="Nucleophile" evidence="4">
    <location>
        <position position="231"/>
    </location>
</feature>
<dbReference type="RefSeq" id="WP_171079463.1">
    <property type="nucleotide sequence ID" value="NZ_BNBU01000001.1"/>
</dbReference>
<proteinExistence type="inferred from homology"/>
<dbReference type="Gene3D" id="2.30.120.10">
    <property type="match status" value="1"/>
</dbReference>
<keyword evidence="3" id="KW-0865">Zymogen</keyword>
<evidence type="ECO:0000256" key="4">
    <source>
        <dbReference type="PIRSR" id="PIRSR001227-1"/>
    </source>
</evidence>
<dbReference type="InterPro" id="IPR043147">
    <property type="entry name" value="Penicillin_amidase_A-knob"/>
</dbReference>
<dbReference type="AlphaFoldDB" id="A0A7Y7B275"/>
<dbReference type="InterPro" id="IPR002692">
    <property type="entry name" value="S45"/>
</dbReference>
<dbReference type="GO" id="GO:0017000">
    <property type="term" value="P:antibiotic biosynthetic process"/>
    <property type="evidence" value="ECO:0007669"/>
    <property type="project" value="InterPro"/>
</dbReference>
<evidence type="ECO:0000256" key="2">
    <source>
        <dbReference type="ARBA" id="ARBA00022801"/>
    </source>
</evidence>
<evidence type="ECO:0000256" key="1">
    <source>
        <dbReference type="ARBA" id="ARBA00006586"/>
    </source>
</evidence>
<keyword evidence="2" id="KW-0378">Hydrolase</keyword>
<accession>A0A7Y7B275</accession>
<dbReference type="InterPro" id="IPR014395">
    <property type="entry name" value="Pen/GL7ACA/AHL_acylase"/>
</dbReference>
<name>A0A7Y7B275_STRMO</name>
<feature type="region of interest" description="Disordered" evidence="6">
    <location>
        <begin position="214"/>
        <end position="233"/>
    </location>
</feature>
<comment type="cofactor">
    <cofactor evidence="5">
        <name>Ca(2+)</name>
        <dbReference type="ChEBI" id="CHEBI:29108"/>
    </cofactor>
    <text evidence="5">Binds 1 Ca(2+) ion per dimer.</text>
</comment>
<evidence type="ECO:0000256" key="6">
    <source>
        <dbReference type="SAM" id="MobiDB-lite"/>
    </source>
</evidence>
<dbReference type="InterPro" id="IPR029055">
    <property type="entry name" value="Ntn_hydrolases_N"/>
</dbReference>
<organism evidence="7 8">
    <name type="scientific">Streptomyces morookaense</name>
    <name type="common">Streptoverticillium morookaense</name>
    <dbReference type="NCBI Taxonomy" id="1970"/>
    <lineage>
        <taxon>Bacteria</taxon>
        <taxon>Bacillati</taxon>
        <taxon>Actinomycetota</taxon>
        <taxon>Actinomycetes</taxon>
        <taxon>Kitasatosporales</taxon>
        <taxon>Streptomycetaceae</taxon>
        <taxon>Streptomyces</taxon>
    </lineage>
</organism>
<keyword evidence="8" id="KW-1185">Reference proteome</keyword>
<dbReference type="PIRSF" id="PIRSF001227">
    <property type="entry name" value="Pen_acylase"/>
    <property type="match status" value="1"/>
</dbReference>
<dbReference type="CDD" id="cd03747">
    <property type="entry name" value="Ntn_PGA_like"/>
    <property type="match status" value="1"/>
</dbReference>